<dbReference type="GO" id="GO:0005975">
    <property type="term" value="P:carbohydrate metabolic process"/>
    <property type="evidence" value="ECO:0007669"/>
    <property type="project" value="InterPro"/>
</dbReference>
<evidence type="ECO:0000313" key="3">
    <source>
        <dbReference type="Proteomes" id="UP000442694"/>
    </source>
</evidence>
<dbReference type="EMBL" id="WFLN01000006">
    <property type="protein sequence ID" value="KAB8030977.1"/>
    <property type="molecule type" value="Genomic_DNA"/>
</dbReference>
<organism evidence="2 3">
    <name type="scientific">Fluviispira multicolorata</name>
    <dbReference type="NCBI Taxonomy" id="2654512"/>
    <lineage>
        <taxon>Bacteria</taxon>
        <taxon>Pseudomonadati</taxon>
        <taxon>Bdellovibrionota</taxon>
        <taxon>Oligoflexia</taxon>
        <taxon>Silvanigrellales</taxon>
        <taxon>Silvanigrellaceae</taxon>
        <taxon>Fluviispira</taxon>
    </lineage>
</organism>
<dbReference type="SUPFAM" id="SSF48208">
    <property type="entry name" value="Six-hairpin glycosidases"/>
    <property type="match status" value="1"/>
</dbReference>
<dbReference type="InterPro" id="IPR036249">
    <property type="entry name" value="Thioredoxin-like_sf"/>
</dbReference>
<comment type="caution">
    <text evidence="2">The sequence shown here is derived from an EMBL/GenBank/DDBJ whole genome shotgun (WGS) entry which is preliminary data.</text>
</comment>
<protein>
    <submittedName>
        <fullName evidence="2">DUF255 domain-containing protein</fullName>
    </submittedName>
</protein>
<gene>
    <name evidence="2" type="ORF">GCL57_08390</name>
</gene>
<dbReference type="SUPFAM" id="SSF52833">
    <property type="entry name" value="Thioredoxin-like"/>
    <property type="match status" value="1"/>
</dbReference>
<dbReference type="InterPro" id="IPR024705">
    <property type="entry name" value="Ssp411"/>
</dbReference>
<dbReference type="Pfam" id="PF03190">
    <property type="entry name" value="Thioredox_DsbH"/>
    <property type="match status" value="1"/>
</dbReference>
<feature type="domain" description="Spermatogenesis-associated protein 20-like TRX" evidence="1">
    <location>
        <begin position="3"/>
        <end position="164"/>
    </location>
</feature>
<dbReference type="Proteomes" id="UP000442694">
    <property type="component" value="Unassembled WGS sequence"/>
</dbReference>
<keyword evidence="3" id="KW-1185">Reference proteome</keyword>
<reference evidence="2 3" key="1">
    <citation type="submission" date="2019-10" db="EMBL/GenBank/DDBJ databases">
        <title>New genus of Silvanigrellaceae.</title>
        <authorList>
            <person name="Pitt A."/>
            <person name="Hahn M.W."/>
        </authorList>
    </citation>
    <scope>NUCLEOTIDE SEQUENCE [LARGE SCALE GENOMIC DNA]</scope>
    <source>
        <strain evidence="2 3">33A1-SZDP</strain>
    </source>
</reference>
<dbReference type="PANTHER" id="PTHR42899:SF1">
    <property type="entry name" value="SPERMATOGENESIS-ASSOCIATED PROTEIN 20"/>
    <property type="match status" value="1"/>
</dbReference>
<accession>A0A833JDX8</accession>
<sequence length="715" mass="81632">MSENKLNKETSPYLLQHKDNPVNWFPWGKEAFNQAKQKNKPIFLSIGYSSCHWCHVMAHESFDDKETADFLNENFINIKVDREERPDIDEIYMEAVQLMTKHGGWPLNVFLTPDLKPFYGGTYFPLEGQYGQPSFKDVLSAISKFYDDNKKDVEEKSSKILEYLKETSRSTSLLKLEQKLEDNALNTEKLVENLQNTYHKLIELLEIDADKINGGFGRAPKFPQPSKLSAMLFSNNKSNIAHALSTLKKISCGGITDHIGGGISRYSVDSHWLVPHFEKMLYDNAQILPLYAAASCIIKDENPFLATNLKEAAINIFNYLERDLKCTKCDLYFSAEDADSDGEEGLFYTFFQDEFFAVFKDNFELRDFAINFFKVTLNGNFDGTNILTIPEDLNKFCKENNLSLEEAIQKKTEALHFLFKEREKRIRPALDTKCLLSWNALAVTGILQTSIYLNNNDMLKVSLKKLENIFNIFKINNEYLHTYNGAAAKINAFADDLGYLLEACSEALLLTGSNALLKEILNIVKCIHKNFVDPIEGILYYSSHEEDLVNRPTKPEDNVIYSSHSAIFCSITKVIAWLGATDKYNLLSQSEHKMLESLALIAISNTVALSDNVPIACAQMLQKVKWFESKNIIIVNEDKENFAHLEYFHKIYSHFLMSKSKYFIAGNQLNDKYSLENISEYSKQSMGLNNKASFSYCNKNGCQLPTDNLSEITIL</sequence>
<dbReference type="Gene3D" id="3.40.30.10">
    <property type="entry name" value="Glutaredoxin"/>
    <property type="match status" value="1"/>
</dbReference>
<evidence type="ECO:0000313" key="2">
    <source>
        <dbReference type="EMBL" id="KAB8030977.1"/>
    </source>
</evidence>
<dbReference type="InterPro" id="IPR008928">
    <property type="entry name" value="6-hairpin_glycosidase_sf"/>
</dbReference>
<proteinExistence type="predicted"/>
<dbReference type="AlphaFoldDB" id="A0A833JDX8"/>
<dbReference type="PIRSF" id="PIRSF006402">
    <property type="entry name" value="UCP006402_thioredoxin"/>
    <property type="match status" value="1"/>
</dbReference>
<evidence type="ECO:0000259" key="1">
    <source>
        <dbReference type="Pfam" id="PF03190"/>
    </source>
</evidence>
<name>A0A833JDX8_9BACT</name>
<dbReference type="RefSeq" id="WP_152212904.1">
    <property type="nucleotide sequence ID" value="NZ_WFLN01000006.1"/>
</dbReference>
<dbReference type="InterPro" id="IPR004879">
    <property type="entry name" value="Ssp411-like_TRX"/>
</dbReference>
<dbReference type="CDD" id="cd02955">
    <property type="entry name" value="SSP411"/>
    <property type="match status" value="1"/>
</dbReference>
<dbReference type="PANTHER" id="PTHR42899">
    <property type="entry name" value="SPERMATOGENESIS-ASSOCIATED PROTEIN 20"/>
    <property type="match status" value="1"/>
</dbReference>